<evidence type="ECO:0000256" key="4">
    <source>
        <dbReference type="ARBA" id="ARBA00023004"/>
    </source>
</evidence>
<sequence>MGVEFEEELSSDFARCIGCGGCNIPCPLFNIDQTESSSMRSRIKILSMLSKGKIELTEGILRHVFTCANCGVCNEYCPVGLRPFDLLVRARGSFIDMGYVPLVTVDIRNSFRRAGTPIGDELVKGNWLPPDFQPKKNSEVLFFAGCWMHKAIEIALNTRKLLEKISGDITTIGPSEPCSGALLYVLGENDLANDSKRNLEALISELNPKRIVSGCSLTARIYSDLGFMNLSSYILDAIRYERIKLGKMKGKDIILPIPSCGRDSSFLEILKSFNGAKILEAPEWLCCDCGFTLIYRTDRSLFSRWVQRVLSLAEELGANHIVIEDVGCYAMITEAMQTKGRLKGIKISHISGFIMELLK</sequence>
<evidence type="ECO:0000313" key="7">
    <source>
        <dbReference type="EMBL" id="RSN69584.1"/>
    </source>
</evidence>
<organism evidence="7 8">
    <name type="scientific">Candidatus Korarchaeum cryptofilum</name>
    <dbReference type="NCBI Taxonomy" id="498846"/>
    <lineage>
        <taxon>Archaea</taxon>
        <taxon>Thermoproteota</taxon>
        <taxon>Candidatus Korarchaeia</taxon>
        <taxon>Candidatus Korarchaeales</taxon>
        <taxon>Candidatus Korarchaeaceae</taxon>
        <taxon>Candidatus Korarchaeum</taxon>
    </lineage>
</organism>
<dbReference type="InterPro" id="IPR004017">
    <property type="entry name" value="Cys_rich_dom"/>
</dbReference>
<proteinExistence type="predicted"/>
<dbReference type="InterPro" id="IPR017896">
    <property type="entry name" value="4Fe4S_Fe-S-bd"/>
</dbReference>
<keyword evidence="1" id="KW-0004">4Fe-4S</keyword>
<keyword evidence="5" id="KW-0411">Iron-sulfur</keyword>
<dbReference type="Proteomes" id="UP000278149">
    <property type="component" value="Unassembled WGS sequence"/>
</dbReference>
<evidence type="ECO:0000313" key="8">
    <source>
        <dbReference type="Proteomes" id="UP000278149"/>
    </source>
</evidence>
<dbReference type="GO" id="GO:0046872">
    <property type="term" value="F:metal ion binding"/>
    <property type="evidence" value="ECO:0007669"/>
    <property type="project" value="UniProtKB-KW"/>
</dbReference>
<dbReference type="InterPro" id="IPR017900">
    <property type="entry name" value="4Fe4S_Fe_S_CS"/>
</dbReference>
<dbReference type="EMBL" id="RCOR01000018">
    <property type="protein sequence ID" value="RSN69584.1"/>
    <property type="molecule type" value="Genomic_DNA"/>
</dbReference>
<keyword evidence="3" id="KW-0677">Repeat</keyword>
<dbReference type="PROSITE" id="PS51379">
    <property type="entry name" value="4FE4S_FER_2"/>
    <property type="match status" value="1"/>
</dbReference>
<dbReference type="PROSITE" id="PS00198">
    <property type="entry name" value="4FE4S_FER_1"/>
    <property type="match status" value="2"/>
</dbReference>
<name>A0A3R9PCZ6_9CREN</name>
<dbReference type="RefSeq" id="WP_125741170.1">
    <property type="nucleotide sequence ID" value="NZ_RCOR01000018.1"/>
</dbReference>
<dbReference type="PANTHER" id="PTHR32479">
    <property type="entry name" value="GLYCOLATE OXIDASE IRON-SULFUR SUBUNIT"/>
    <property type="match status" value="1"/>
</dbReference>
<evidence type="ECO:0000256" key="5">
    <source>
        <dbReference type="ARBA" id="ARBA00023014"/>
    </source>
</evidence>
<keyword evidence="2" id="KW-0479">Metal-binding</keyword>
<feature type="domain" description="4Fe-4S ferredoxin-type" evidence="6">
    <location>
        <begin position="7"/>
        <end position="36"/>
    </location>
</feature>
<evidence type="ECO:0000256" key="3">
    <source>
        <dbReference type="ARBA" id="ARBA00022737"/>
    </source>
</evidence>
<dbReference type="SUPFAM" id="SSF46548">
    <property type="entry name" value="alpha-helical ferredoxin"/>
    <property type="match status" value="1"/>
</dbReference>
<dbReference type="PANTHER" id="PTHR32479:SF17">
    <property type="entry name" value="GLYCOLATE OXIDASE IRON-SULFUR SUBUNIT"/>
    <property type="match status" value="1"/>
</dbReference>
<dbReference type="GO" id="GO:0016491">
    <property type="term" value="F:oxidoreductase activity"/>
    <property type="evidence" value="ECO:0007669"/>
    <property type="project" value="UniProtKB-ARBA"/>
</dbReference>
<dbReference type="Pfam" id="PF02754">
    <property type="entry name" value="CCG"/>
    <property type="match status" value="2"/>
</dbReference>
<dbReference type="GO" id="GO:0051539">
    <property type="term" value="F:4 iron, 4 sulfur cluster binding"/>
    <property type="evidence" value="ECO:0007669"/>
    <property type="project" value="UniProtKB-KW"/>
</dbReference>
<keyword evidence="4" id="KW-0408">Iron</keyword>
<evidence type="ECO:0000259" key="6">
    <source>
        <dbReference type="PROSITE" id="PS51379"/>
    </source>
</evidence>
<dbReference type="Gene3D" id="1.10.1060.10">
    <property type="entry name" value="Alpha-helical ferredoxin"/>
    <property type="match status" value="1"/>
</dbReference>
<reference evidence="7 8" key="1">
    <citation type="submission" date="2018-10" db="EMBL/GenBank/DDBJ databases">
        <title>Co-occurring genomic capacity for anaerobic methane metabolism and dissimilatory sulfite reduction discovered in the Korarchaeota.</title>
        <authorList>
            <person name="Mckay L.J."/>
            <person name="Dlakic M."/>
            <person name="Fields M.W."/>
            <person name="Delmont T.O."/>
            <person name="Eren A.M."/>
            <person name="Jay Z.J."/>
            <person name="Klingelsmith K.B."/>
            <person name="Rusch D.B."/>
            <person name="Inskeep W.P."/>
        </authorList>
    </citation>
    <scope>NUCLEOTIDE SEQUENCE [LARGE SCALE GENOMIC DNA]</scope>
    <source>
        <strain evidence="7 8">WS</strain>
    </source>
</reference>
<comment type="caution">
    <text evidence="7">The sequence shown here is derived from an EMBL/GenBank/DDBJ whole genome shotgun (WGS) entry which is preliminary data.</text>
</comment>
<dbReference type="InterPro" id="IPR009051">
    <property type="entry name" value="Helical_ferredxn"/>
</dbReference>
<evidence type="ECO:0000256" key="1">
    <source>
        <dbReference type="ARBA" id="ARBA00022485"/>
    </source>
</evidence>
<accession>A0A3R9PCZ6</accession>
<gene>
    <name evidence="7" type="ORF">D9Q81_02985</name>
</gene>
<protein>
    <submittedName>
        <fullName evidence="7">(Fe-S)-binding protein</fullName>
    </submittedName>
</protein>
<evidence type="ECO:0000256" key="2">
    <source>
        <dbReference type="ARBA" id="ARBA00022723"/>
    </source>
</evidence>
<dbReference type="AlphaFoldDB" id="A0A3R9PCZ6"/>
<dbReference type="Pfam" id="PF13183">
    <property type="entry name" value="Fer4_8"/>
    <property type="match status" value="1"/>
</dbReference>